<dbReference type="InterPro" id="IPR000535">
    <property type="entry name" value="MSP_dom"/>
</dbReference>
<dbReference type="GO" id="GO:0005524">
    <property type="term" value="F:ATP binding"/>
    <property type="evidence" value="ECO:0007669"/>
    <property type="project" value="UniProtKB-KW"/>
</dbReference>
<evidence type="ECO:0000256" key="2">
    <source>
        <dbReference type="ARBA" id="ARBA00022527"/>
    </source>
</evidence>
<comment type="catalytic activity">
    <reaction evidence="8">
        <text>L-seryl-[protein] + ATP = O-phospho-L-seryl-[protein] + ADP + H(+)</text>
        <dbReference type="Rhea" id="RHEA:17989"/>
        <dbReference type="Rhea" id="RHEA-COMP:9863"/>
        <dbReference type="Rhea" id="RHEA-COMP:11604"/>
        <dbReference type="ChEBI" id="CHEBI:15378"/>
        <dbReference type="ChEBI" id="CHEBI:29999"/>
        <dbReference type="ChEBI" id="CHEBI:30616"/>
        <dbReference type="ChEBI" id="CHEBI:83421"/>
        <dbReference type="ChEBI" id="CHEBI:456216"/>
        <dbReference type="EC" id="2.7.11.1"/>
    </reaction>
</comment>
<dbReference type="InterPro" id="IPR000719">
    <property type="entry name" value="Prot_kinase_dom"/>
</dbReference>
<evidence type="ECO:0000313" key="12">
    <source>
        <dbReference type="EnsemblPlants" id="OPUNC09G03090.1"/>
    </source>
</evidence>
<keyword evidence="5" id="KW-0418">Kinase</keyword>
<dbReference type="InterPro" id="IPR008271">
    <property type="entry name" value="Ser/Thr_kinase_AS"/>
</dbReference>
<dbReference type="PANTHER" id="PTHR45707">
    <property type="entry name" value="C2 CALCIUM/LIPID-BINDING PLANT PHOSPHORIBOSYLTRANSFERASE FAMILY PROTEIN"/>
    <property type="match status" value="1"/>
</dbReference>
<evidence type="ECO:0000256" key="5">
    <source>
        <dbReference type="ARBA" id="ARBA00022777"/>
    </source>
</evidence>
<feature type="region of interest" description="Disordered" evidence="9">
    <location>
        <begin position="427"/>
        <end position="550"/>
    </location>
</feature>
<keyword evidence="3" id="KW-0808">Transferase</keyword>
<protein>
    <recommendedName>
        <fullName evidence="1">non-specific serine/threonine protein kinase</fullName>
        <ecNumber evidence="1">2.7.11.1</ecNumber>
    </recommendedName>
</protein>
<reference evidence="12" key="2">
    <citation type="submission" date="2018-05" db="EMBL/GenBank/DDBJ databases">
        <title>OpunRS2 (Oryza punctata Reference Sequence Version 2).</title>
        <authorList>
            <person name="Zhang J."/>
            <person name="Kudrna D."/>
            <person name="Lee S."/>
            <person name="Talag J."/>
            <person name="Welchert J."/>
            <person name="Wing R.A."/>
        </authorList>
    </citation>
    <scope>NUCLEOTIDE SEQUENCE [LARGE SCALE GENOMIC DNA]</scope>
</reference>
<evidence type="ECO:0000259" key="10">
    <source>
        <dbReference type="PROSITE" id="PS50011"/>
    </source>
</evidence>
<dbReference type="SUPFAM" id="SSF49354">
    <property type="entry name" value="PapD-like"/>
    <property type="match status" value="1"/>
</dbReference>
<dbReference type="PROSITE" id="PS00108">
    <property type="entry name" value="PROTEIN_KINASE_ST"/>
    <property type="match status" value="1"/>
</dbReference>
<dbReference type="HOGENOM" id="CLU_495582_0_0_1"/>
<sequence length="550" mass="61990">MNGEEVAVKKIHNSIGIHETQFLKEFENLTRLKHPNIVRLVGFCNETRDVVVEVDGEDTVVLEACRALCLEYMPNGNLSKYISDEHHGLDWYMRYKIIKGICKGLEYLHEGTEKPVYHFDLKPENILLDKDMVPKLGDFGLSGLLELTGAATVPVGSRGYLPPEYVYENLVSRKFDIFGLGVIIIRMVAGDTEFSPSQFTEESSAEAFANNIRENWRKRPQKKWGCTSLEVDCNQVKTCIKIATKCVNSDRSKRPPVGDIVRQLNETEVMDQKENSESDELLRIEPLELQFPIKPKEAAPACSLQLTNWTHDYVAYLLTYTGSKKYFKRADRGVLPPRSTVGVEVTMQEAAQEDSSSQHSRLRDGSSSIIVRSTRVSEDVDPSQITRALFVRNKKMAPAGGILSFLRTTPEVSRVVNKLTVKVVHVSPPATTQQQPDKDKKGKQICSQKERSGTDDVVHELGRLNYPTTEPVKNKDKTQTPWIDPPNIWGQGGSRFSGPRNKVGSTQHTCFPKSQIIKANRLSIGGGNDRGEQHRSNATTEPRPQRERWR</sequence>
<dbReference type="OMA" id="SERVICF"/>
<dbReference type="eggNOG" id="ENOG502QWDY">
    <property type="taxonomic scope" value="Eukaryota"/>
</dbReference>
<dbReference type="Gene3D" id="3.30.200.20">
    <property type="entry name" value="Phosphorylase Kinase, domain 1"/>
    <property type="match status" value="1"/>
</dbReference>
<dbReference type="Proteomes" id="UP000026962">
    <property type="component" value="Chromosome 9"/>
</dbReference>
<dbReference type="STRING" id="4537.A0A0E0LZ77"/>
<evidence type="ECO:0000256" key="9">
    <source>
        <dbReference type="SAM" id="MobiDB-lite"/>
    </source>
</evidence>
<dbReference type="PROSITE" id="PS50011">
    <property type="entry name" value="PROTEIN_KINASE_DOM"/>
    <property type="match status" value="1"/>
</dbReference>
<name>A0A0E0LZ77_ORYPU</name>
<evidence type="ECO:0000256" key="4">
    <source>
        <dbReference type="ARBA" id="ARBA00022741"/>
    </source>
</evidence>
<dbReference type="GO" id="GO:0004674">
    <property type="term" value="F:protein serine/threonine kinase activity"/>
    <property type="evidence" value="ECO:0007669"/>
    <property type="project" value="UniProtKB-KW"/>
</dbReference>
<evidence type="ECO:0000256" key="7">
    <source>
        <dbReference type="ARBA" id="ARBA00047899"/>
    </source>
</evidence>
<dbReference type="Gene3D" id="2.60.40.10">
    <property type="entry name" value="Immunoglobulins"/>
    <property type="match status" value="1"/>
</dbReference>
<keyword evidence="4" id="KW-0547">Nucleotide-binding</keyword>
<feature type="region of interest" description="Disordered" evidence="9">
    <location>
        <begin position="349"/>
        <end position="368"/>
    </location>
</feature>
<dbReference type="EnsemblPlants" id="OPUNC09G03090.1">
    <property type="protein sequence ID" value="OPUNC09G03090.1"/>
    <property type="gene ID" value="OPUNC09G03090"/>
</dbReference>
<feature type="domain" description="MSP" evidence="11">
    <location>
        <begin position="281"/>
        <end position="408"/>
    </location>
</feature>
<evidence type="ECO:0000256" key="6">
    <source>
        <dbReference type="ARBA" id="ARBA00022840"/>
    </source>
</evidence>
<evidence type="ECO:0000256" key="8">
    <source>
        <dbReference type="ARBA" id="ARBA00048679"/>
    </source>
</evidence>
<dbReference type="FunFam" id="1.10.510.10:FF:001023">
    <property type="entry name" value="Os07g0541700 protein"/>
    <property type="match status" value="1"/>
</dbReference>
<dbReference type="Gene3D" id="1.10.510.10">
    <property type="entry name" value="Transferase(Phosphotransferase) domain 1"/>
    <property type="match status" value="1"/>
</dbReference>
<evidence type="ECO:0000259" key="11">
    <source>
        <dbReference type="PROSITE" id="PS50202"/>
    </source>
</evidence>
<dbReference type="AlphaFoldDB" id="A0A0E0LZ77"/>
<feature type="domain" description="Protein kinase" evidence="10">
    <location>
        <begin position="1"/>
        <end position="270"/>
    </location>
</feature>
<dbReference type="InterPro" id="IPR008962">
    <property type="entry name" value="PapD-like_sf"/>
</dbReference>
<comment type="catalytic activity">
    <reaction evidence="7">
        <text>L-threonyl-[protein] + ATP = O-phospho-L-threonyl-[protein] + ADP + H(+)</text>
        <dbReference type="Rhea" id="RHEA:46608"/>
        <dbReference type="Rhea" id="RHEA-COMP:11060"/>
        <dbReference type="Rhea" id="RHEA-COMP:11605"/>
        <dbReference type="ChEBI" id="CHEBI:15378"/>
        <dbReference type="ChEBI" id="CHEBI:30013"/>
        <dbReference type="ChEBI" id="CHEBI:30616"/>
        <dbReference type="ChEBI" id="CHEBI:61977"/>
        <dbReference type="ChEBI" id="CHEBI:456216"/>
        <dbReference type="EC" id="2.7.11.1"/>
    </reaction>
</comment>
<reference evidence="12" key="1">
    <citation type="submission" date="2015-04" db="UniProtKB">
        <authorList>
            <consortium name="EnsemblPlants"/>
        </authorList>
    </citation>
    <scope>IDENTIFICATION</scope>
</reference>
<keyword evidence="6" id="KW-0067">ATP-binding</keyword>
<dbReference type="Pfam" id="PF00069">
    <property type="entry name" value="Pkinase"/>
    <property type="match status" value="1"/>
</dbReference>
<dbReference type="InterPro" id="IPR013783">
    <property type="entry name" value="Ig-like_fold"/>
</dbReference>
<dbReference type="PANTHER" id="PTHR45707:SF56">
    <property type="entry name" value="OS11G0608700 PROTEIN"/>
    <property type="match status" value="1"/>
</dbReference>
<dbReference type="PROSITE" id="PS50202">
    <property type="entry name" value="MSP"/>
    <property type="match status" value="1"/>
</dbReference>
<dbReference type="SMART" id="SM00220">
    <property type="entry name" value="S_TKc"/>
    <property type="match status" value="1"/>
</dbReference>
<dbReference type="InterPro" id="IPR011009">
    <property type="entry name" value="Kinase-like_dom_sf"/>
</dbReference>
<accession>A0A0E0LZ77</accession>
<evidence type="ECO:0000313" key="13">
    <source>
        <dbReference type="Proteomes" id="UP000026962"/>
    </source>
</evidence>
<dbReference type="Pfam" id="PF00635">
    <property type="entry name" value="Motile_Sperm"/>
    <property type="match status" value="1"/>
</dbReference>
<proteinExistence type="predicted"/>
<organism evidence="12">
    <name type="scientific">Oryza punctata</name>
    <name type="common">Red rice</name>
    <dbReference type="NCBI Taxonomy" id="4537"/>
    <lineage>
        <taxon>Eukaryota</taxon>
        <taxon>Viridiplantae</taxon>
        <taxon>Streptophyta</taxon>
        <taxon>Embryophyta</taxon>
        <taxon>Tracheophyta</taxon>
        <taxon>Spermatophyta</taxon>
        <taxon>Magnoliopsida</taxon>
        <taxon>Liliopsida</taxon>
        <taxon>Poales</taxon>
        <taxon>Poaceae</taxon>
        <taxon>BOP clade</taxon>
        <taxon>Oryzoideae</taxon>
        <taxon>Oryzeae</taxon>
        <taxon>Oryzinae</taxon>
        <taxon>Oryza</taxon>
    </lineage>
</organism>
<keyword evidence="2" id="KW-0723">Serine/threonine-protein kinase</keyword>
<feature type="compositionally biased region" description="Basic and acidic residues" evidence="9">
    <location>
        <begin position="436"/>
        <end position="462"/>
    </location>
</feature>
<keyword evidence="13" id="KW-1185">Reference proteome</keyword>
<dbReference type="Gramene" id="OPUNC09G03090.1">
    <property type="protein sequence ID" value="OPUNC09G03090.1"/>
    <property type="gene ID" value="OPUNC09G03090"/>
</dbReference>
<evidence type="ECO:0000256" key="3">
    <source>
        <dbReference type="ARBA" id="ARBA00022679"/>
    </source>
</evidence>
<evidence type="ECO:0000256" key="1">
    <source>
        <dbReference type="ARBA" id="ARBA00012513"/>
    </source>
</evidence>
<dbReference type="EC" id="2.7.11.1" evidence="1"/>
<dbReference type="SUPFAM" id="SSF56112">
    <property type="entry name" value="Protein kinase-like (PK-like)"/>
    <property type="match status" value="1"/>
</dbReference>